<dbReference type="RefSeq" id="WP_177221885.1">
    <property type="nucleotide sequence ID" value="NZ_FOZV01000006.1"/>
</dbReference>
<reference evidence="2" key="1">
    <citation type="submission" date="2016-10" db="EMBL/GenBank/DDBJ databases">
        <authorList>
            <person name="Varghese N."/>
            <person name="Submissions S."/>
        </authorList>
    </citation>
    <scope>NUCLEOTIDE SEQUENCE [LARGE SCALE GENOMIC DNA]</scope>
    <source>
        <strain evidence="2">CGMCC 1.10683</strain>
    </source>
</reference>
<sequence length="91" mass="9988">MLTLELDDELHSRMTAAAAEKGLSLEAWARHQLEAAVGVAGVREEAGAFVAGVDWTEADRRLAEYDRTGDHVDAEAWLTELEAEVRARRPG</sequence>
<evidence type="ECO:0008006" key="3">
    <source>
        <dbReference type="Google" id="ProtNLM"/>
    </source>
</evidence>
<accession>A0A1I6STW0</accession>
<dbReference type="AlphaFoldDB" id="A0A1I6STW0"/>
<organism evidence="1 2">
    <name type="scientific">Brevundimonas viscosa</name>
    <dbReference type="NCBI Taxonomy" id="871741"/>
    <lineage>
        <taxon>Bacteria</taxon>
        <taxon>Pseudomonadati</taxon>
        <taxon>Pseudomonadota</taxon>
        <taxon>Alphaproteobacteria</taxon>
        <taxon>Caulobacterales</taxon>
        <taxon>Caulobacteraceae</taxon>
        <taxon>Brevundimonas</taxon>
    </lineage>
</organism>
<dbReference type="STRING" id="871741.SAMN05192570_2665"/>
<evidence type="ECO:0000313" key="2">
    <source>
        <dbReference type="Proteomes" id="UP000198788"/>
    </source>
</evidence>
<dbReference type="SUPFAM" id="SSF47598">
    <property type="entry name" value="Ribbon-helix-helix"/>
    <property type="match status" value="1"/>
</dbReference>
<name>A0A1I6STW0_9CAUL</name>
<evidence type="ECO:0000313" key="1">
    <source>
        <dbReference type="EMBL" id="SFS80308.1"/>
    </source>
</evidence>
<dbReference type="InterPro" id="IPR010985">
    <property type="entry name" value="Ribbon_hlx_hlx"/>
</dbReference>
<keyword evidence="2" id="KW-1185">Reference proteome</keyword>
<dbReference type="EMBL" id="FOZV01000006">
    <property type="protein sequence ID" value="SFS80308.1"/>
    <property type="molecule type" value="Genomic_DNA"/>
</dbReference>
<dbReference type="Proteomes" id="UP000198788">
    <property type="component" value="Unassembled WGS sequence"/>
</dbReference>
<dbReference type="GO" id="GO:0006355">
    <property type="term" value="P:regulation of DNA-templated transcription"/>
    <property type="evidence" value="ECO:0007669"/>
    <property type="project" value="InterPro"/>
</dbReference>
<protein>
    <recommendedName>
        <fullName evidence="3">Antitoxin</fullName>
    </recommendedName>
</protein>
<gene>
    <name evidence="1" type="ORF">SAMN05192570_2665</name>
</gene>
<proteinExistence type="predicted"/>